<keyword evidence="5" id="KW-0067">ATP-binding</keyword>
<keyword evidence="3" id="KW-0547">Nucleotide-binding</keyword>
<keyword evidence="2" id="KW-0808">Transferase</keyword>
<evidence type="ECO:0000259" key="7">
    <source>
        <dbReference type="PROSITE" id="PS51158"/>
    </source>
</evidence>
<feature type="domain" description="Alpha-type protein kinase" evidence="7">
    <location>
        <begin position="608"/>
        <end position="682"/>
    </location>
</feature>
<name>A0A820IBY8_9BILA</name>
<feature type="compositionally biased region" description="Basic and acidic residues" evidence="6">
    <location>
        <begin position="214"/>
        <end position="224"/>
    </location>
</feature>
<protein>
    <recommendedName>
        <fullName evidence="7">Alpha-type protein kinase domain-containing protein</fullName>
    </recommendedName>
</protein>
<feature type="region of interest" description="Disordered" evidence="6">
    <location>
        <begin position="183"/>
        <end position="225"/>
    </location>
</feature>
<evidence type="ECO:0000256" key="5">
    <source>
        <dbReference type="ARBA" id="ARBA00022840"/>
    </source>
</evidence>
<feature type="region of interest" description="Disordered" evidence="6">
    <location>
        <begin position="133"/>
        <end position="153"/>
    </location>
</feature>
<gene>
    <name evidence="8" type="ORF">HFQ381_LOCUS13898</name>
</gene>
<evidence type="ECO:0000256" key="6">
    <source>
        <dbReference type="SAM" id="MobiDB-lite"/>
    </source>
</evidence>
<dbReference type="PANTHER" id="PTHR45992">
    <property type="entry name" value="EUKARYOTIC ELONGATION FACTOR 2 KINASE-RELATED"/>
    <property type="match status" value="1"/>
</dbReference>
<dbReference type="Proteomes" id="UP000663851">
    <property type="component" value="Unassembled WGS sequence"/>
</dbReference>
<dbReference type="SUPFAM" id="SSF56112">
    <property type="entry name" value="Protein kinase-like (PK-like)"/>
    <property type="match status" value="1"/>
</dbReference>
<organism evidence="8 9">
    <name type="scientific">Rotaria socialis</name>
    <dbReference type="NCBI Taxonomy" id="392032"/>
    <lineage>
        <taxon>Eukaryota</taxon>
        <taxon>Metazoa</taxon>
        <taxon>Spiralia</taxon>
        <taxon>Gnathifera</taxon>
        <taxon>Rotifera</taxon>
        <taxon>Eurotatoria</taxon>
        <taxon>Bdelloidea</taxon>
        <taxon>Philodinida</taxon>
        <taxon>Philodinidae</taxon>
        <taxon>Rotaria</taxon>
    </lineage>
</organism>
<feature type="compositionally biased region" description="Low complexity" evidence="6">
    <location>
        <begin position="33"/>
        <end position="48"/>
    </location>
</feature>
<evidence type="ECO:0000256" key="1">
    <source>
        <dbReference type="ARBA" id="ARBA00022527"/>
    </source>
</evidence>
<evidence type="ECO:0000256" key="2">
    <source>
        <dbReference type="ARBA" id="ARBA00022679"/>
    </source>
</evidence>
<evidence type="ECO:0000256" key="4">
    <source>
        <dbReference type="ARBA" id="ARBA00022777"/>
    </source>
</evidence>
<dbReference type="PROSITE" id="PS51158">
    <property type="entry name" value="ALPHA_KINASE"/>
    <property type="match status" value="1"/>
</dbReference>
<proteinExistence type="predicted"/>
<comment type="caution">
    <text evidence="8">The sequence shown here is derived from an EMBL/GenBank/DDBJ whole genome shotgun (WGS) entry which is preliminary data.</text>
</comment>
<accession>A0A820IBY8</accession>
<dbReference type="Pfam" id="PF02816">
    <property type="entry name" value="Alpha_kinase"/>
    <property type="match status" value="1"/>
</dbReference>
<dbReference type="EMBL" id="CAJOBO010000890">
    <property type="protein sequence ID" value="CAF4306531.1"/>
    <property type="molecule type" value="Genomic_DNA"/>
</dbReference>
<dbReference type="GO" id="GO:0005524">
    <property type="term" value="F:ATP binding"/>
    <property type="evidence" value="ECO:0007669"/>
    <property type="project" value="UniProtKB-KW"/>
</dbReference>
<feature type="compositionally biased region" description="Polar residues" evidence="6">
    <location>
        <begin position="136"/>
        <end position="147"/>
    </location>
</feature>
<dbReference type="Gene3D" id="3.20.200.10">
    <property type="entry name" value="MHCK/EF2 kinase"/>
    <property type="match status" value="1"/>
</dbReference>
<feature type="compositionally biased region" description="Low complexity" evidence="6">
    <location>
        <begin position="186"/>
        <end position="210"/>
    </location>
</feature>
<dbReference type="InterPro" id="IPR011009">
    <property type="entry name" value="Kinase-like_dom_sf"/>
</dbReference>
<dbReference type="InterPro" id="IPR051852">
    <property type="entry name" value="Alpha-type_PK"/>
</dbReference>
<feature type="region of interest" description="Disordered" evidence="6">
    <location>
        <begin position="1"/>
        <end position="74"/>
    </location>
</feature>
<dbReference type="PANTHER" id="PTHR45992:SF11">
    <property type="entry name" value="ALPHA-TYPE PROTEIN KINASE DOMAIN-CONTAINING PROTEIN"/>
    <property type="match status" value="1"/>
</dbReference>
<dbReference type="AlphaFoldDB" id="A0A820IBY8"/>
<sequence length="683" mass="77194">MPSNTRWTLNPRKWFGATSNANQKRDKNQNLLTRAPPTAAGTTRATPPINQCRSPIKSKTRVAPTPISNDANKNRISTSTSITQLQLPAFSIRRERMSNFLPSTVLSRQSTFIPSHTEPSIRKNGRLEEPLAIDTTRWNSQATPTSDEPSKHSYFRATQNMISMSNMSRRCLVDYPRYSAHITKESSSPTRSSSSSSSSFYDDNYNSSSSGIYTDERQRTESKDTISTVEVLSIESIVDSPTSSRHISTRPIIHHYRRPMSVIETTEDKPQQRQNSLLLSNRSQSAEGILKDTQLVSTIKSRQSAAAIVKKIEKRLPISRSPTGTLERAGFVRIGNDAYRLTVNGVNSISRLRKSSTDSFVPYSNYEDQLRSAKNEECYATLPRTTSTEQLDNNVHNDLRIIVDQCIRPMISSIGKNRFTKNHNQRYKRSHINNDRTQLNIENITDKLLSSVDCSTYARIGNNSSSKRMSSIAACRSSVFDFNNYSRPPSGDIPTTRFICASEYIDAGSFLAVYMSSDNCTNQPLVMKTFRDKNQLHESYGSENILASEEAQRLAILFNSEMNSNKPIRFLVPYIDECANNIWPLFIGDEKILGEPYLGKNVYKKFNSNFTYHITSGTNLVCDLQGSKNNNEHILTDPVICSVKQSFGITDLREEVFNRFFAHHDCTSLCKSTRRKYGSPKSY</sequence>
<evidence type="ECO:0000256" key="3">
    <source>
        <dbReference type="ARBA" id="ARBA00022741"/>
    </source>
</evidence>
<dbReference type="SMART" id="SM00811">
    <property type="entry name" value="Alpha_kinase"/>
    <property type="match status" value="1"/>
</dbReference>
<evidence type="ECO:0000313" key="8">
    <source>
        <dbReference type="EMBL" id="CAF4306531.1"/>
    </source>
</evidence>
<dbReference type="GO" id="GO:0004674">
    <property type="term" value="F:protein serine/threonine kinase activity"/>
    <property type="evidence" value="ECO:0007669"/>
    <property type="project" value="UniProtKB-KW"/>
</dbReference>
<reference evidence="8" key="1">
    <citation type="submission" date="2021-02" db="EMBL/GenBank/DDBJ databases">
        <authorList>
            <person name="Nowell W R."/>
        </authorList>
    </citation>
    <scope>NUCLEOTIDE SEQUENCE</scope>
</reference>
<keyword evidence="1" id="KW-0723">Serine/threonine-protein kinase</keyword>
<dbReference type="InterPro" id="IPR004166">
    <property type="entry name" value="a-kinase_dom"/>
</dbReference>
<evidence type="ECO:0000313" key="9">
    <source>
        <dbReference type="Proteomes" id="UP000663851"/>
    </source>
</evidence>
<keyword evidence="4" id="KW-0418">Kinase</keyword>
<dbReference type="CDD" id="cd04515">
    <property type="entry name" value="Alpha_kinase"/>
    <property type="match status" value="1"/>
</dbReference>